<dbReference type="SFLD" id="SFLDS00005">
    <property type="entry name" value="Isoprenoid_Synthase_Type_I"/>
    <property type="match status" value="1"/>
</dbReference>
<evidence type="ECO:0000313" key="3">
    <source>
        <dbReference type="EMBL" id="KEI43819.1"/>
    </source>
</evidence>
<dbReference type="GO" id="GO:0004311">
    <property type="term" value="F:geranylgeranyl diphosphate synthase activity"/>
    <property type="evidence" value="ECO:0007669"/>
    <property type="project" value="InterPro"/>
</dbReference>
<dbReference type="SFLD" id="SFLDG01018">
    <property type="entry name" value="Squalene/Phytoene_Synthase_Lik"/>
    <property type="match status" value="1"/>
</dbReference>
<dbReference type="InterPro" id="IPR002060">
    <property type="entry name" value="Squ/phyt_synthse"/>
</dbReference>
<dbReference type="SUPFAM" id="SSF48576">
    <property type="entry name" value="Terpenoid synthases"/>
    <property type="match status" value="1"/>
</dbReference>
<evidence type="ECO:0000313" key="4">
    <source>
        <dbReference type="Proteomes" id="UP000031419"/>
    </source>
</evidence>
<dbReference type="InterPro" id="IPR033904">
    <property type="entry name" value="Trans_IPPS_HH"/>
</dbReference>
<reference evidence="3 4" key="1">
    <citation type="submission" date="2014-06" db="EMBL/GenBank/DDBJ databases">
        <title>Saccharopolyspora rectivirgula DSM-43113 Genome sequencing.</title>
        <authorList>
            <person name="Barrera C."/>
            <person name="Millon L."/>
            <person name="Rognon B."/>
            <person name="Zaugg C."/>
            <person name="Monod M."/>
        </authorList>
    </citation>
    <scope>NUCLEOTIDE SEQUENCE [LARGE SCALE GENOMIC DNA]</scope>
    <source>
        <strain evidence="3 4">DSM 43113</strain>
    </source>
</reference>
<gene>
    <name evidence="3" type="ORF">GU90_12525</name>
</gene>
<dbReference type="STRING" id="28042.GU90_12525"/>
<dbReference type="Pfam" id="PF00494">
    <property type="entry name" value="SQS_PSY"/>
    <property type="match status" value="1"/>
</dbReference>
<organism evidence="3 4">
    <name type="scientific">Saccharopolyspora rectivirgula</name>
    <dbReference type="NCBI Taxonomy" id="28042"/>
    <lineage>
        <taxon>Bacteria</taxon>
        <taxon>Bacillati</taxon>
        <taxon>Actinomycetota</taxon>
        <taxon>Actinomycetes</taxon>
        <taxon>Pseudonocardiales</taxon>
        <taxon>Pseudonocardiaceae</taxon>
        <taxon>Saccharopolyspora</taxon>
    </lineage>
</organism>
<dbReference type="Gene3D" id="1.10.600.10">
    <property type="entry name" value="Farnesyl Diphosphate Synthase"/>
    <property type="match status" value="1"/>
</dbReference>
<dbReference type="NCBIfam" id="TIGR03465">
    <property type="entry name" value="HpnD"/>
    <property type="match status" value="1"/>
</dbReference>
<dbReference type="AlphaFoldDB" id="A0A073B7Z2"/>
<evidence type="ECO:0000256" key="1">
    <source>
        <dbReference type="ARBA" id="ARBA00004684"/>
    </source>
</evidence>
<accession>A0A073B7Z2</accession>
<dbReference type="InterPro" id="IPR044843">
    <property type="entry name" value="Trans_IPPS_bact-type"/>
</dbReference>
<dbReference type="EMBL" id="JNVU01000031">
    <property type="protein sequence ID" value="KEI43819.1"/>
    <property type="molecule type" value="Genomic_DNA"/>
</dbReference>
<dbReference type="InterPro" id="IPR017828">
    <property type="entry name" value="SQ_synth_HpnD-like"/>
</dbReference>
<evidence type="ECO:0000256" key="2">
    <source>
        <dbReference type="ARBA" id="ARBA00022679"/>
    </source>
</evidence>
<keyword evidence="2" id="KW-0808">Transferase</keyword>
<dbReference type="InterPro" id="IPR019845">
    <property type="entry name" value="Squalene/phytoene_synthase_CS"/>
</dbReference>
<name>A0A073B7Z2_9PSEU</name>
<dbReference type="GO" id="GO:0051996">
    <property type="term" value="F:squalene synthase [NAD(P)H] activity"/>
    <property type="evidence" value="ECO:0007669"/>
    <property type="project" value="InterPro"/>
</dbReference>
<comment type="caution">
    <text evidence="3">The sequence shown here is derived from an EMBL/GenBank/DDBJ whole genome shotgun (WGS) entry which is preliminary data.</text>
</comment>
<sequence>MVTEAASIADAYRECERITRQQARNFYYGIRLLQPPKRRALSAVYAFARRVDDVGDGELPAEEKLQQLKQARHALQHMSVDSSDPVLAALADASSRFPIPLPAFAELISGCEADVRGQQYDTFAELVGYCRCVAGSIGRLSLGVFAPEDSKTAEPHADSLGVALQLTNILRDVREDQRNGRVYLPRQDLAVFDVELSPSGELITSGDSWERLIRFQAARAECWYEEGFRLLPMLDRRSRACTAAMAGIYHQLLQRIAAKPHAVIQRRAALPGWRKAVVAVRALAGWQP</sequence>
<keyword evidence="4" id="KW-1185">Reference proteome</keyword>
<dbReference type="SFLD" id="SFLDG01212">
    <property type="entry name" value="Phytoene_synthase_like"/>
    <property type="match status" value="1"/>
</dbReference>
<dbReference type="PANTHER" id="PTHR31480">
    <property type="entry name" value="BIFUNCTIONAL LYCOPENE CYCLASE/PHYTOENE SYNTHASE"/>
    <property type="match status" value="1"/>
</dbReference>
<dbReference type="Proteomes" id="UP000031419">
    <property type="component" value="Unassembled WGS sequence"/>
</dbReference>
<dbReference type="GO" id="GO:0016117">
    <property type="term" value="P:carotenoid biosynthetic process"/>
    <property type="evidence" value="ECO:0007669"/>
    <property type="project" value="InterPro"/>
</dbReference>
<comment type="pathway">
    <text evidence="1">Carotenoid biosynthesis; phytoene biosynthesis.</text>
</comment>
<dbReference type="PROSITE" id="PS01045">
    <property type="entry name" value="SQUALEN_PHYTOEN_SYN_2"/>
    <property type="match status" value="1"/>
</dbReference>
<protein>
    <submittedName>
        <fullName evidence="3">Phytoene synthase</fullName>
    </submittedName>
</protein>
<dbReference type="InterPro" id="IPR008949">
    <property type="entry name" value="Isoprenoid_synthase_dom_sf"/>
</dbReference>
<proteinExistence type="predicted"/>
<dbReference type="CDD" id="cd00683">
    <property type="entry name" value="Trans_IPPS_HH"/>
    <property type="match status" value="1"/>
</dbReference>
<dbReference type="UniPathway" id="UPA00799"/>
<dbReference type="eggNOG" id="COG1562">
    <property type="taxonomic scope" value="Bacteria"/>
</dbReference>